<protein>
    <submittedName>
        <fullName evidence="3">Citrate synthase, mitochondrial-like</fullName>
    </submittedName>
</protein>
<evidence type="ECO:0000256" key="1">
    <source>
        <dbReference type="SAM" id="SignalP"/>
    </source>
</evidence>
<dbReference type="Proteomes" id="UP000694864">
    <property type="component" value="Chromosome 5"/>
</dbReference>
<name>A0ABM1RRA5_CAMSA</name>
<proteinExistence type="predicted"/>
<feature type="chain" id="PRO_5045824007" evidence="1">
    <location>
        <begin position="25"/>
        <end position="138"/>
    </location>
</feature>
<evidence type="ECO:0000313" key="2">
    <source>
        <dbReference type="Proteomes" id="UP000694864"/>
    </source>
</evidence>
<keyword evidence="1" id="KW-0732">Signal</keyword>
<accession>A0ABM1RRA5</accession>
<feature type="signal peptide" evidence="1">
    <location>
        <begin position="1"/>
        <end position="24"/>
    </location>
</feature>
<reference evidence="2" key="1">
    <citation type="journal article" date="2014" name="Nat. Commun.">
        <title>The emerging biofuel crop Camelina sativa retains a highly undifferentiated hexaploid genome structure.</title>
        <authorList>
            <person name="Kagale S."/>
            <person name="Koh C."/>
            <person name="Nixon J."/>
            <person name="Bollina V."/>
            <person name="Clarke W.E."/>
            <person name="Tuteja R."/>
            <person name="Spillane C."/>
            <person name="Robinson S.J."/>
            <person name="Links M.G."/>
            <person name="Clarke C."/>
            <person name="Higgins E.E."/>
            <person name="Huebert T."/>
            <person name="Sharpe A.G."/>
            <person name="Parkin I.A."/>
        </authorList>
    </citation>
    <scope>NUCLEOTIDE SEQUENCE [LARGE SCALE GENOMIC DNA]</scope>
    <source>
        <strain evidence="2">cv. DH55</strain>
    </source>
</reference>
<organism evidence="2 3">
    <name type="scientific">Camelina sativa</name>
    <name type="common">False flax</name>
    <name type="synonym">Myagrum sativum</name>
    <dbReference type="NCBI Taxonomy" id="90675"/>
    <lineage>
        <taxon>Eukaryota</taxon>
        <taxon>Viridiplantae</taxon>
        <taxon>Streptophyta</taxon>
        <taxon>Embryophyta</taxon>
        <taxon>Tracheophyta</taxon>
        <taxon>Spermatophyta</taxon>
        <taxon>Magnoliopsida</taxon>
        <taxon>eudicotyledons</taxon>
        <taxon>Gunneridae</taxon>
        <taxon>Pentapetalae</taxon>
        <taxon>rosids</taxon>
        <taxon>malvids</taxon>
        <taxon>Brassicales</taxon>
        <taxon>Brassicaceae</taxon>
        <taxon>Camelineae</taxon>
        <taxon>Camelina</taxon>
    </lineage>
</organism>
<gene>
    <name evidence="3" type="primary">LOC109124883</name>
</gene>
<keyword evidence="2" id="KW-1185">Reference proteome</keyword>
<evidence type="ECO:0000313" key="3">
    <source>
        <dbReference type="RefSeq" id="XP_019101543.1"/>
    </source>
</evidence>
<dbReference type="InterPro" id="IPR016142">
    <property type="entry name" value="Citrate_synth-like_lrg_a-sub"/>
</dbReference>
<dbReference type="RefSeq" id="XP_019101543.1">
    <property type="nucleotide sequence ID" value="XM_019245998.1"/>
</dbReference>
<sequence length="138" mass="15441">MILLSMRVMALMDTLLLCATSLKGLLEANHDPIITYSIIHVIVFKRSHGDLRRSGVDKWGTSLLIWEYALGKCRFLNARKLLPSAQSRVEPLPEGPLWLPLTAKVPSKEQVQAQLKELAHRAGVPESCNGGDERREQT</sequence>
<dbReference type="Gene3D" id="1.10.580.10">
    <property type="entry name" value="Citrate Synthase, domain 1"/>
    <property type="match status" value="1"/>
</dbReference>
<reference evidence="3" key="2">
    <citation type="submission" date="2025-08" db="UniProtKB">
        <authorList>
            <consortium name="RefSeq"/>
        </authorList>
    </citation>
    <scope>IDENTIFICATION</scope>
    <source>
        <tissue evidence="3">Leaf</tissue>
    </source>
</reference>
<dbReference type="GeneID" id="109124883"/>